<dbReference type="PANTHER" id="PTHR43124">
    <property type="entry name" value="PURINE EFFLUX PUMP PBUE"/>
    <property type="match status" value="1"/>
</dbReference>
<feature type="transmembrane region" description="Helical" evidence="6">
    <location>
        <begin position="64"/>
        <end position="84"/>
    </location>
</feature>
<dbReference type="AlphaFoldDB" id="A0A366KEI3"/>
<dbReference type="GO" id="GO:0005886">
    <property type="term" value="C:plasma membrane"/>
    <property type="evidence" value="ECO:0007669"/>
    <property type="project" value="UniProtKB-SubCell"/>
</dbReference>
<keyword evidence="3 6" id="KW-0812">Transmembrane</keyword>
<comment type="caution">
    <text evidence="8">The sequence shown here is derived from an EMBL/GenBank/DDBJ whole genome shotgun (WGS) entry which is preliminary data.</text>
</comment>
<name>A0A366KEI3_9BIFI</name>
<evidence type="ECO:0000256" key="1">
    <source>
        <dbReference type="ARBA" id="ARBA00004651"/>
    </source>
</evidence>
<feature type="transmembrane region" description="Helical" evidence="6">
    <location>
        <begin position="346"/>
        <end position="369"/>
    </location>
</feature>
<dbReference type="RefSeq" id="WP_113852765.1">
    <property type="nucleotide sequence ID" value="NZ_PDCH01000001.1"/>
</dbReference>
<keyword evidence="2" id="KW-1003">Cell membrane</keyword>
<feature type="transmembrane region" description="Helical" evidence="6">
    <location>
        <begin position="227"/>
        <end position="246"/>
    </location>
</feature>
<dbReference type="Pfam" id="PF07690">
    <property type="entry name" value="MFS_1"/>
    <property type="match status" value="1"/>
</dbReference>
<feature type="transmembrane region" description="Helical" evidence="6">
    <location>
        <begin position="91"/>
        <end position="111"/>
    </location>
</feature>
<feature type="transmembrane region" description="Helical" evidence="6">
    <location>
        <begin position="384"/>
        <end position="403"/>
    </location>
</feature>
<proteinExistence type="predicted"/>
<evidence type="ECO:0000256" key="5">
    <source>
        <dbReference type="ARBA" id="ARBA00023136"/>
    </source>
</evidence>
<evidence type="ECO:0000256" key="2">
    <source>
        <dbReference type="ARBA" id="ARBA00022475"/>
    </source>
</evidence>
<feature type="transmembrane region" description="Helical" evidence="6">
    <location>
        <begin position="117"/>
        <end position="139"/>
    </location>
</feature>
<feature type="transmembrane region" description="Helical" evidence="6">
    <location>
        <begin position="25"/>
        <end position="44"/>
    </location>
</feature>
<dbReference type="InterPro" id="IPR036259">
    <property type="entry name" value="MFS_trans_sf"/>
</dbReference>
<dbReference type="InterPro" id="IPR011701">
    <property type="entry name" value="MFS"/>
</dbReference>
<dbReference type="InterPro" id="IPR050189">
    <property type="entry name" value="MFS_Efflux_Transporters"/>
</dbReference>
<keyword evidence="5 6" id="KW-0472">Membrane</keyword>
<feature type="transmembrane region" description="Helical" evidence="6">
    <location>
        <begin position="181"/>
        <end position="198"/>
    </location>
</feature>
<comment type="subcellular location">
    <subcellularLocation>
        <location evidence="1">Cell membrane</location>
        <topology evidence="1">Multi-pass membrane protein</topology>
    </subcellularLocation>
</comment>
<sequence length="410" mass="43813">MDNPKPTRAGVTGPRGVFTLTNSPLLALGILSISFLMSVSNAVSGTIPLMKRYFSNISEANVELLIVIPTGGVLLGTVISGFVSNLLGKKYTVIAGLALSMVFGVIPAFFYSYPAILVSRAMFGVGMGVFTPLSVSYITDLFPEDTRNRLLGWRNSVGAIGDSIMLFIAGFLISISWHTTYLVFLFLIVPIVLVSLFVPKRLDNVVVEGDREVEEVSTTKPSTNAGVIQLAVVFLLVNLFYAAISLKLASHIVETGIGDSATATRIFGFLVLCSIVSGVAFEKLAKWCGRYTVFIFDALTAVVMAAMPFTRSIPVLLVLVLVAGFCNGIINPALTARMVAYSPKGSMNLTTSIIIIGINIGSLAAPYFFQGLGRLIGNAAPGTMILWAGVFFLALALYDVFIVHKDGLPI</sequence>
<dbReference type="Proteomes" id="UP000252345">
    <property type="component" value="Unassembled WGS sequence"/>
</dbReference>
<gene>
    <name evidence="8" type="ORF">CRD59_01205</name>
</gene>
<organism evidence="8 9">
    <name type="scientific">Bifidobacterium xylocopae</name>
    <dbReference type="NCBI Taxonomy" id="2493119"/>
    <lineage>
        <taxon>Bacteria</taxon>
        <taxon>Bacillati</taxon>
        <taxon>Actinomycetota</taxon>
        <taxon>Actinomycetes</taxon>
        <taxon>Bifidobacteriales</taxon>
        <taxon>Bifidobacteriaceae</taxon>
        <taxon>Bifidobacterium</taxon>
    </lineage>
</organism>
<dbReference type="OrthoDB" id="3225586at2"/>
<evidence type="ECO:0000256" key="6">
    <source>
        <dbReference type="SAM" id="Phobius"/>
    </source>
</evidence>
<keyword evidence="4 6" id="KW-1133">Transmembrane helix</keyword>
<accession>A0A366KEI3</accession>
<keyword evidence="9" id="KW-1185">Reference proteome</keyword>
<feature type="transmembrane region" description="Helical" evidence="6">
    <location>
        <begin position="291"/>
        <end position="309"/>
    </location>
</feature>
<dbReference type="EMBL" id="PDCH01000001">
    <property type="protein sequence ID" value="RBQ00105.1"/>
    <property type="molecule type" value="Genomic_DNA"/>
</dbReference>
<dbReference type="PROSITE" id="PS50850">
    <property type="entry name" value="MFS"/>
    <property type="match status" value="1"/>
</dbReference>
<evidence type="ECO:0000259" key="7">
    <source>
        <dbReference type="PROSITE" id="PS50850"/>
    </source>
</evidence>
<evidence type="ECO:0000313" key="9">
    <source>
        <dbReference type="Proteomes" id="UP000252345"/>
    </source>
</evidence>
<dbReference type="PANTHER" id="PTHR43124:SF3">
    <property type="entry name" value="CHLORAMPHENICOL EFFLUX PUMP RV0191"/>
    <property type="match status" value="1"/>
</dbReference>
<feature type="transmembrane region" description="Helical" evidence="6">
    <location>
        <begin position="151"/>
        <end position="175"/>
    </location>
</feature>
<evidence type="ECO:0000256" key="3">
    <source>
        <dbReference type="ARBA" id="ARBA00022692"/>
    </source>
</evidence>
<feature type="transmembrane region" description="Helical" evidence="6">
    <location>
        <begin position="266"/>
        <end position="284"/>
    </location>
</feature>
<dbReference type="Gene3D" id="1.20.1250.20">
    <property type="entry name" value="MFS general substrate transporter like domains"/>
    <property type="match status" value="1"/>
</dbReference>
<dbReference type="GO" id="GO:0022857">
    <property type="term" value="F:transmembrane transporter activity"/>
    <property type="evidence" value="ECO:0007669"/>
    <property type="project" value="InterPro"/>
</dbReference>
<reference evidence="8 9" key="1">
    <citation type="submission" date="2017-10" db="EMBL/GenBank/DDBJ databases">
        <title>Bifidobacterium xylocopum sp. nov. and Bifidobacterium aemilianum sp. nov., from the carpenter bee (Xylocopa violacea) digestive tract.</title>
        <authorList>
            <person name="Alberoni D."/>
            <person name="Baffoni L."/>
            <person name="Di Gioia D."/>
            <person name="Gaggia F."/>
            <person name="Biavati B."/>
        </authorList>
    </citation>
    <scope>NUCLEOTIDE SEQUENCE [LARGE SCALE GENOMIC DNA]</scope>
    <source>
        <strain evidence="8 9">XV2</strain>
    </source>
</reference>
<evidence type="ECO:0000256" key="4">
    <source>
        <dbReference type="ARBA" id="ARBA00022989"/>
    </source>
</evidence>
<evidence type="ECO:0000313" key="8">
    <source>
        <dbReference type="EMBL" id="RBQ00105.1"/>
    </source>
</evidence>
<feature type="domain" description="Major facilitator superfamily (MFS) profile" evidence="7">
    <location>
        <begin position="22"/>
        <end position="406"/>
    </location>
</feature>
<feature type="transmembrane region" description="Helical" evidence="6">
    <location>
        <begin position="315"/>
        <end position="334"/>
    </location>
</feature>
<dbReference type="SUPFAM" id="SSF103473">
    <property type="entry name" value="MFS general substrate transporter"/>
    <property type="match status" value="1"/>
</dbReference>
<protein>
    <submittedName>
        <fullName evidence="8">MFS transporter</fullName>
    </submittedName>
</protein>
<dbReference type="InterPro" id="IPR020846">
    <property type="entry name" value="MFS_dom"/>
</dbReference>